<dbReference type="GO" id="GO:0046872">
    <property type="term" value="F:metal ion binding"/>
    <property type="evidence" value="ECO:0007669"/>
    <property type="project" value="UniProtKB-KW"/>
</dbReference>
<organism evidence="8 9">
    <name type="scientific">Fonsecaea monophora</name>
    <dbReference type="NCBI Taxonomy" id="254056"/>
    <lineage>
        <taxon>Eukaryota</taxon>
        <taxon>Fungi</taxon>
        <taxon>Dikarya</taxon>
        <taxon>Ascomycota</taxon>
        <taxon>Pezizomycotina</taxon>
        <taxon>Eurotiomycetes</taxon>
        <taxon>Chaetothyriomycetidae</taxon>
        <taxon>Chaetothyriales</taxon>
        <taxon>Herpotrichiellaceae</taxon>
        <taxon>Fonsecaea</taxon>
    </lineage>
</organism>
<keyword evidence="2" id="KW-0436">Ligase</keyword>
<keyword evidence="6" id="KW-0460">Magnesium</keyword>
<evidence type="ECO:0000256" key="2">
    <source>
        <dbReference type="ARBA" id="ARBA00022598"/>
    </source>
</evidence>
<dbReference type="Pfam" id="PF08245">
    <property type="entry name" value="Mur_ligase_M"/>
    <property type="match status" value="1"/>
</dbReference>
<dbReference type="NCBIfam" id="TIGR01499">
    <property type="entry name" value="folC"/>
    <property type="match status" value="1"/>
</dbReference>
<dbReference type="InterPro" id="IPR036565">
    <property type="entry name" value="Mur-like_cat_sf"/>
</dbReference>
<evidence type="ECO:0000256" key="3">
    <source>
        <dbReference type="ARBA" id="ARBA00022723"/>
    </source>
</evidence>
<protein>
    <recommendedName>
        <fullName evidence="7">Mur ligase central domain-containing protein</fullName>
    </recommendedName>
</protein>
<keyword evidence="4" id="KW-0547">Nucleotide-binding</keyword>
<evidence type="ECO:0000313" key="8">
    <source>
        <dbReference type="EMBL" id="OAG43792.1"/>
    </source>
</evidence>
<dbReference type="PANTHER" id="PTHR11136">
    <property type="entry name" value="FOLYLPOLYGLUTAMATE SYNTHASE-RELATED"/>
    <property type="match status" value="1"/>
</dbReference>
<dbReference type="GO" id="GO:0008841">
    <property type="term" value="F:dihydrofolate synthase activity"/>
    <property type="evidence" value="ECO:0007669"/>
    <property type="project" value="TreeGrafter"/>
</dbReference>
<dbReference type="GeneID" id="34597196"/>
<dbReference type="InterPro" id="IPR001645">
    <property type="entry name" value="Folylpolyglutamate_synth"/>
</dbReference>
<gene>
    <name evidence="8" type="ORF">AYO21_02019</name>
</gene>
<dbReference type="UniPathway" id="UPA00850"/>
<evidence type="ECO:0000259" key="7">
    <source>
        <dbReference type="Pfam" id="PF08245"/>
    </source>
</evidence>
<comment type="similarity">
    <text evidence="1">Belongs to the folylpolyglutamate synthase family.</text>
</comment>
<evidence type="ECO:0000256" key="1">
    <source>
        <dbReference type="ARBA" id="ARBA00008276"/>
    </source>
</evidence>
<dbReference type="PANTHER" id="PTHR11136:SF0">
    <property type="entry name" value="DIHYDROFOLATE SYNTHETASE-RELATED"/>
    <property type="match status" value="1"/>
</dbReference>
<name>A0A177FK87_9EURO</name>
<feature type="domain" description="Mur ligase central" evidence="7">
    <location>
        <begin position="30"/>
        <end position="175"/>
    </location>
</feature>
<dbReference type="InterPro" id="IPR018109">
    <property type="entry name" value="Folylpolyglutamate_synth_CS"/>
</dbReference>
<dbReference type="InterPro" id="IPR036615">
    <property type="entry name" value="Mur_ligase_C_dom_sf"/>
</dbReference>
<dbReference type="SUPFAM" id="SSF53244">
    <property type="entry name" value="MurD-like peptide ligases, peptide-binding domain"/>
    <property type="match status" value="1"/>
</dbReference>
<dbReference type="GO" id="GO:0005524">
    <property type="term" value="F:ATP binding"/>
    <property type="evidence" value="ECO:0007669"/>
    <property type="project" value="UniProtKB-KW"/>
</dbReference>
<evidence type="ECO:0000256" key="5">
    <source>
        <dbReference type="ARBA" id="ARBA00022840"/>
    </source>
</evidence>
<evidence type="ECO:0000256" key="4">
    <source>
        <dbReference type="ARBA" id="ARBA00022741"/>
    </source>
</evidence>
<dbReference type="PROSITE" id="PS01012">
    <property type="entry name" value="FOLYLPOLYGLU_SYNT_2"/>
    <property type="match status" value="1"/>
</dbReference>
<comment type="caution">
    <text evidence="8">The sequence shown here is derived from an EMBL/GenBank/DDBJ whole genome shotgun (WGS) entry which is preliminary data.</text>
</comment>
<dbReference type="RefSeq" id="XP_022515744.1">
    <property type="nucleotide sequence ID" value="XM_022652000.1"/>
</dbReference>
<dbReference type="GO" id="GO:0005739">
    <property type="term" value="C:mitochondrion"/>
    <property type="evidence" value="ECO:0007669"/>
    <property type="project" value="TreeGrafter"/>
</dbReference>
<reference evidence="8 9" key="1">
    <citation type="submission" date="2016-03" db="EMBL/GenBank/DDBJ databases">
        <title>Draft genome sequence of the Fonsecaea monophora CBS 269.37.</title>
        <authorList>
            <person name="Bombassaro A."/>
            <person name="Vinicius W.A."/>
            <person name="De Hoog S."/>
            <person name="Sun J."/>
            <person name="Souza E.M."/>
            <person name="Raittz R.T."/>
            <person name="Costa F."/>
            <person name="Leao A.C."/>
            <person name="Tadra-Sfeir M.Z."/>
            <person name="Baura V."/>
            <person name="Balsanelli E."/>
            <person name="Pedrosa F.O."/>
            <person name="Moreno L.F."/>
            <person name="Steffens M.B."/>
            <person name="Xi L."/>
            <person name="Bocca A.L."/>
            <person name="Felipe M.S."/>
            <person name="Teixeira M."/>
            <person name="Telles Filho F.Q."/>
            <person name="Azevedo C.M."/>
            <person name="Gomes R."/>
            <person name="Vicente V.A."/>
        </authorList>
    </citation>
    <scope>NUCLEOTIDE SEQUENCE [LARGE SCALE GENOMIC DNA]</scope>
    <source>
        <strain evidence="8 9">CBS 269.37</strain>
    </source>
</reference>
<dbReference type="GO" id="GO:0005829">
    <property type="term" value="C:cytosol"/>
    <property type="evidence" value="ECO:0007669"/>
    <property type="project" value="TreeGrafter"/>
</dbReference>
<keyword evidence="5" id="KW-0067">ATP-binding</keyword>
<dbReference type="AlphaFoldDB" id="A0A177FK87"/>
<evidence type="ECO:0000313" key="9">
    <source>
        <dbReference type="Proteomes" id="UP000077002"/>
    </source>
</evidence>
<dbReference type="Proteomes" id="UP000077002">
    <property type="component" value="Unassembled WGS sequence"/>
</dbReference>
<accession>A0A177FK87</accession>
<dbReference type="Gene3D" id="3.40.1190.10">
    <property type="entry name" value="Mur-like, catalytic domain"/>
    <property type="match status" value="1"/>
</dbReference>
<dbReference type="Gene3D" id="3.90.190.20">
    <property type="entry name" value="Mur ligase, C-terminal domain"/>
    <property type="match status" value="1"/>
</dbReference>
<proteinExistence type="inferred from homology"/>
<evidence type="ECO:0000256" key="6">
    <source>
        <dbReference type="ARBA" id="ARBA00022842"/>
    </source>
</evidence>
<keyword evidence="3" id="KW-0479">Metal-binding</keyword>
<sequence length="524" mass="57529">MINLGLQRITQLLNPLFSTHPTLPWRAVHIAGTNGKGSVAALVSTFLGHLGYKVGRFTSPHLIDRWDCISLNRRVVERDKFLQVEQHFRDRSVREDIHASEFEILTAAAFQLFTDAKVDVAVIECGLGGRLDATNVLRPEDVLVSVLTKVGLDHTAFLGETLEAIATEKVGIFKPGVPVVLDQSNQRNVIDVAESRLRDLGWEDGGRAGVYISVEERRREFDKAIARMRLAKHQAQNLYLAFSCFQIAEERLSGRSARREHLTGDRSPGPLNFPQDFLVATDQLRVDTVKKSLDILVPLAQSSLPGRLQWIVLPSRLLPQNLEYRAAQLNAGQTRQSLNAKVLLDGAHNSQSAAALADYIKAQWRPPSKDPVPPVTWLLSVKNDKKVDEILQLLLGPNDNVLTCSFGPVDGMPWVKSMGAIELAEIATKYTSGIVEALGDEYIGGVIGKEDKTTPDEKMRIIIRQAVSVASRDSKFSPLELKLCITGSLYLVGDVLRCIRNAGGPVVDGSSAPAPAGSSYRVQG</sequence>
<dbReference type="SUPFAM" id="SSF53623">
    <property type="entry name" value="MurD-like peptide ligases, catalytic domain"/>
    <property type="match status" value="1"/>
</dbReference>
<dbReference type="OrthoDB" id="5212574at2759"/>
<dbReference type="GO" id="GO:0004326">
    <property type="term" value="F:tetrahydrofolylpolyglutamate synthase activity"/>
    <property type="evidence" value="ECO:0007669"/>
    <property type="project" value="InterPro"/>
</dbReference>
<keyword evidence="9" id="KW-1185">Reference proteome</keyword>
<dbReference type="InterPro" id="IPR013221">
    <property type="entry name" value="Mur_ligase_cen"/>
</dbReference>
<dbReference type="EMBL" id="LVKK01000008">
    <property type="protein sequence ID" value="OAG43792.1"/>
    <property type="molecule type" value="Genomic_DNA"/>
</dbReference>